<reference evidence="3" key="1">
    <citation type="submission" date="2020-05" db="EMBL/GenBank/DDBJ databases">
        <authorList>
            <person name="Chiriac C."/>
            <person name="Salcher M."/>
            <person name="Ghai R."/>
            <person name="Kavagutti S V."/>
        </authorList>
    </citation>
    <scope>NUCLEOTIDE SEQUENCE</scope>
</reference>
<evidence type="ECO:0000256" key="1">
    <source>
        <dbReference type="SAM" id="Phobius"/>
    </source>
</evidence>
<dbReference type="InterPro" id="IPR007060">
    <property type="entry name" value="FtsL/DivIC"/>
</dbReference>
<keyword evidence="1" id="KW-0472">Membrane</keyword>
<feature type="transmembrane region" description="Helical" evidence="1">
    <location>
        <begin position="29"/>
        <end position="50"/>
    </location>
</feature>
<keyword evidence="1" id="KW-1133">Transmembrane helix</keyword>
<sequence>MSTRSSVRDLTRPVHVDNKLFQRAISRNITLTVSVVILVALAVALIGLPVKGLFSQRSDIAQRQQEFTALADANEQLQTEIQRLQTPEGIRETARKELGYLLPGEKRLALLEAPALDLALPAGWPYNVVTNILAVRAAAAQKNGAQQPGSLGPLLQP</sequence>
<gene>
    <name evidence="2" type="ORF">UFOPK4098_00541</name>
    <name evidence="3" type="ORF">UFOPK4347_00651</name>
</gene>
<accession>A0A6J7UBL5</accession>
<dbReference type="EMBL" id="CAFBPN010000018">
    <property type="protein sequence ID" value="CAB5015379.1"/>
    <property type="molecule type" value="Genomic_DNA"/>
</dbReference>
<protein>
    <submittedName>
        <fullName evidence="3">Unannotated protein</fullName>
    </submittedName>
</protein>
<dbReference type="Pfam" id="PF04977">
    <property type="entry name" value="DivIC"/>
    <property type="match status" value="1"/>
</dbReference>
<evidence type="ECO:0000313" key="3">
    <source>
        <dbReference type="EMBL" id="CAB5063864.1"/>
    </source>
</evidence>
<proteinExistence type="predicted"/>
<name>A0A6J7UBL5_9ZZZZ</name>
<organism evidence="3">
    <name type="scientific">freshwater metagenome</name>
    <dbReference type="NCBI Taxonomy" id="449393"/>
    <lineage>
        <taxon>unclassified sequences</taxon>
        <taxon>metagenomes</taxon>
        <taxon>ecological metagenomes</taxon>
    </lineage>
</organism>
<dbReference type="AlphaFoldDB" id="A0A6J7UBL5"/>
<keyword evidence="1" id="KW-0812">Transmembrane</keyword>
<evidence type="ECO:0000313" key="2">
    <source>
        <dbReference type="EMBL" id="CAB5015379.1"/>
    </source>
</evidence>
<dbReference type="EMBL" id="CAFBQU010000012">
    <property type="protein sequence ID" value="CAB5063864.1"/>
    <property type="molecule type" value="Genomic_DNA"/>
</dbReference>